<protein>
    <submittedName>
        <fullName evidence="1">Uncharacterized protein</fullName>
    </submittedName>
</protein>
<evidence type="ECO:0000313" key="1">
    <source>
        <dbReference type="RefSeq" id="XP_059601316.1"/>
    </source>
</evidence>
<dbReference type="VEuPathDB" id="FungiDB:An09g02140"/>
<sequence length="153" mass="16916">MGKVARGSGHLCNSYMGYKDVGPALICSGHSDMATGCEEVDPSAQRPVIRQLCTSKVPVAALHAIVRLSLRAFFEVEHGASRNFRIPVRRESAWKGPGPGTPSQTLKWWCSGDGWETCLLSQTQLCAKDMKHTKQEEQAAAERRMRQSPRSNF</sequence>
<organism evidence="1">
    <name type="scientific">Aspergillus niger</name>
    <dbReference type="NCBI Taxonomy" id="5061"/>
    <lineage>
        <taxon>Eukaryota</taxon>
        <taxon>Fungi</taxon>
        <taxon>Dikarya</taxon>
        <taxon>Ascomycota</taxon>
        <taxon>Pezizomycotina</taxon>
        <taxon>Eurotiomycetes</taxon>
        <taxon>Eurotiomycetidae</taxon>
        <taxon>Eurotiales</taxon>
        <taxon>Aspergillaceae</taxon>
        <taxon>Aspergillus</taxon>
        <taxon>Aspergillus subgen. Circumdati</taxon>
    </lineage>
</organism>
<dbReference type="RefSeq" id="XP_059601316.1">
    <property type="nucleotide sequence ID" value="XM_059749640.1"/>
</dbReference>
<name>A0AAJ8BRM6_ASPNG</name>
<gene>
    <name evidence="1" type="ORF">An09g02140</name>
</gene>
<proteinExistence type="predicted"/>
<dbReference type="KEGG" id="ang:An09g02140"/>
<dbReference type="GeneID" id="84591968"/>
<reference evidence="1" key="1">
    <citation type="submission" date="2025-02" db="EMBL/GenBank/DDBJ databases">
        <authorList>
            <consortium name="NCBI Genome Project"/>
        </authorList>
    </citation>
    <scope>NUCLEOTIDE SEQUENCE</scope>
</reference>
<reference evidence="1" key="2">
    <citation type="submission" date="2025-08" db="UniProtKB">
        <authorList>
            <consortium name="RefSeq"/>
        </authorList>
    </citation>
    <scope>IDENTIFICATION</scope>
</reference>
<accession>A0AAJ8BRM6</accession>
<dbReference type="AlphaFoldDB" id="A0AAJ8BRM6"/>